<reference evidence="2 3" key="1">
    <citation type="submission" date="2015-09" db="EMBL/GenBank/DDBJ databases">
        <title>Genome sequencing project for genomic taxonomy and phylogenomics of Bacillus-like bacteria.</title>
        <authorList>
            <person name="Liu B."/>
            <person name="Wang J."/>
            <person name="Zhu Y."/>
            <person name="Liu G."/>
            <person name="Chen Q."/>
            <person name="Chen Z."/>
            <person name="Lan J."/>
            <person name="Che J."/>
            <person name="Ge C."/>
            <person name="Shi H."/>
            <person name="Pan Z."/>
            <person name="Liu X."/>
        </authorList>
    </citation>
    <scope>NUCLEOTIDE SEQUENCE [LARGE SCALE GENOMIC DNA]</scope>
    <source>
        <strain evidence="2 3">LMG 18435</strain>
    </source>
</reference>
<feature type="domain" description="SbsC C-terminal" evidence="1">
    <location>
        <begin position="2"/>
        <end position="115"/>
    </location>
</feature>
<dbReference type="Pfam" id="PF18058">
    <property type="entry name" value="SbsC_C"/>
    <property type="match status" value="1"/>
</dbReference>
<dbReference type="InterPro" id="IPR041378">
    <property type="entry name" value="S-layer_SbsC_C"/>
</dbReference>
<dbReference type="Gene3D" id="1.20.58.780">
    <property type="match status" value="1"/>
</dbReference>
<keyword evidence="3" id="KW-1185">Reference proteome</keyword>
<evidence type="ECO:0000313" key="2">
    <source>
        <dbReference type="EMBL" id="KQL52678.1"/>
    </source>
</evidence>
<organism evidence="2 3">
    <name type="scientific">Heyndrickxia shackletonii</name>
    <dbReference type="NCBI Taxonomy" id="157838"/>
    <lineage>
        <taxon>Bacteria</taxon>
        <taxon>Bacillati</taxon>
        <taxon>Bacillota</taxon>
        <taxon>Bacilli</taxon>
        <taxon>Bacillales</taxon>
        <taxon>Bacillaceae</taxon>
        <taxon>Heyndrickxia</taxon>
    </lineage>
</organism>
<comment type="caution">
    <text evidence="2">The sequence shown here is derived from an EMBL/GenBank/DDBJ whole genome shotgun (WGS) entry which is preliminary data.</text>
</comment>
<evidence type="ECO:0000313" key="3">
    <source>
        <dbReference type="Proteomes" id="UP000051888"/>
    </source>
</evidence>
<dbReference type="AlphaFoldDB" id="A0A0Q3TF53"/>
<name>A0A0Q3TF53_9BACI</name>
<dbReference type="STRING" id="157838.AN964_03485"/>
<dbReference type="RefSeq" id="WP_055738380.1">
    <property type="nucleotide sequence ID" value="NZ_JAAIWL010000040.1"/>
</dbReference>
<proteinExistence type="predicted"/>
<evidence type="ECO:0000259" key="1">
    <source>
        <dbReference type="Pfam" id="PF18058"/>
    </source>
</evidence>
<dbReference type="EMBL" id="LJJC01000004">
    <property type="protein sequence ID" value="KQL52678.1"/>
    <property type="molecule type" value="Genomic_DNA"/>
</dbReference>
<protein>
    <recommendedName>
        <fullName evidence="1">SbsC C-terminal domain-containing protein</fullName>
    </recommendedName>
</protein>
<sequence>MALFVQKENALKTAQKAVNKLKGKEKKALVERLTKNVKSHYDHARAYISAVKAGKDVATKTKSLKARLDKGLVDSTTSKEYKDLAAALKKNQDAIKKVYEKSMRNGLTENYVTSANKVADTANLAISIKNYETLLDKALKAKDADKSIEYTNKLDQLFADAKKSGKINTKSKLYAGLSKTYTNQKASFHSFVYI</sequence>
<accession>A0A0Q3TF53</accession>
<dbReference type="Proteomes" id="UP000051888">
    <property type="component" value="Unassembled WGS sequence"/>
</dbReference>
<gene>
    <name evidence="2" type="ORF">AN964_03485</name>
</gene>
<dbReference type="PATRIC" id="fig|157838.3.peg.774"/>